<name>A0ABW6A8D7_9BACT</name>
<organism evidence="1 2">
    <name type="scientific">Terrimonas rubra</name>
    <dbReference type="NCBI Taxonomy" id="1035890"/>
    <lineage>
        <taxon>Bacteria</taxon>
        <taxon>Pseudomonadati</taxon>
        <taxon>Bacteroidota</taxon>
        <taxon>Chitinophagia</taxon>
        <taxon>Chitinophagales</taxon>
        <taxon>Chitinophagaceae</taxon>
        <taxon>Terrimonas</taxon>
    </lineage>
</organism>
<dbReference type="EMBL" id="JBHUOZ010000003">
    <property type="protein sequence ID" value="MFD2921474.1"/>
    <property type="molecule type" value="Genomic_DNA"/>
</dbReference>
<keyword evidence="2" id="KW-1185">Reference proteome</keyword>
<evidence type="ECO:0000313" key="2">
    <source>
        <dbReference type="Proteomes" id="UP001597511"/>
    </source>
</evidence>
<dbReference type="RefSeq" id="WP_386101849.1">
    <property type="nucleotide sequence ID" value="NZ_JBHUOZ010000003.1"/>
</dbReference>
<sequence length="142" mass="16472">MQEKIRIISEDRTADSLKVVFYIELLKKSFPATLLLDEPDKSENDYAQLLEKSKQILGTLFYTNEMARITEEVAKEITESAYEGELKMQEYVDLKEDLAISEFHFFEDDLLLIFVSPKIFLKNAITVQTDYSLAIEDLSIDM</sequence>
<comment type="caution">
    <text evidence="1">The sequence shown here is derived from an EMBL/GenBank/DDBJ whole genome shotgun (WGS) entry which is preliminary data.</text>
</comment>
<gene>
    <name evidence="1" type="ORF">ACFS6H_17230</name>
</gene>
<protein>
    <submittedName>
        <fullName evidence="1">Uncharacterized protein</fullName>
    </submittedName>
</protein>
<proteinExistence type="predicted"/>
<accession>A0ABW6A8D7</accession>
<evidence type="ECO:0000313" key="1">
    <source>
        <dbReference type="EMBL" id="MFD2921474.1"/>
    </source>
</evidence>
<reference evidence="2" key="1">
    <citation type="journal article" date="2019" name="Int. J. Syst. Evol. Microbiol.">
        <title>The Global Catalogue of Microorganisms (GCM) 10K type strain sequencing project: providing services to taxonomists for standard genome sequencing and annotation.</title>
        <authorList>
            <consortium name="The Broad Institute Genomics Platform"/>
            <consortium name="The Broad Institute Genome Sequencing Center for Infectious Disease"/>
            <person name="Wu L."/>
            <person name="Ma J."/>
        </authorList>
    </citation>
    <scope>NUCLEOTIDE SEQUENCE [LARGE SCALE GENOMIC DNA]</scope>
    <source>
        <strain evidence="2">KCTC 23299</strain>
    </source>
</reference>
<dbReference type="Proteomes" id="UP001597511">
    <property type="component" value="Unassembled WGS sequence"/>
</dbReference>